<dbReference type="Proteomes" id="UP000032180">
    <property type="component" value="Chromosome 3"/>
</dbReference>
<dbReference type="CDD" id="cd00371">
    <property type="entry name" value="HMA"/>
    <property type="match status" value="2"/>
</dbReference>
<dbReference type="InterPro" id="IPR006121">
    <property type="entry name" value="HMA_dom"/>
</dbReference>
<reference evidence="3" key="3">
    <citation type="submission" date="2015-04" db="UniProtKB">
        <authorList>
            <consortium name="EnsemblPlants"/>
        </authorList>
    </citation>
    <scope>IDENTIFICATION</scope>
</reference>
<evidence type="ECO:0000256" key="1">
    <source>
        <dbReference type="SAM" id="MobiDB-lite"/>
    </source>
</evidence>
<evidence type="ECO:0000259" key="2">
    <source>
        <dbReference type="PROSITE" id="PS50846"/>
    </source>
</evidence>
<dbReference type="InterPro" id="IPR036163">
    <property type="entry name" value="HMA_dom_sf"/>
</dbReference>
<reference evidence="3 4" key="1">
    <citation type="submission" date="2012-08" db="EMBL/GenBank/DDBJ databases">
        <title>Oryza genome evolution.</title>
        <authorList>
            <person name="Wing R.A."/>
        </authorList>
    </citation>
    <scope>NUCLEOTIDE SEQUENCE</scope>
</reference>
<feature type="compositionally biased region" description="Polar residues" evidence="1">
    <location>
        <begin position="8"/>
        <end position="21"/>
    </location>
</feature>
<feature type="region of interest" description="Disordered" evidence="1">
    <location>
        <begin position="229"/>
        <end position="276"/>
    </location>
</feature>
<dbReference type="AlphaFoldDB" id="A0A0D9VPN1"/>
<name>A0A0D9VPN1_9ORYZ</name>
<feature type="compositionally biased region" description="Basic and acidic residues" evidence="1">
    <location>
        <begin position="231"/>
        <end position="258"/>
    </location>
</feature>
<sequence>MPRAGIFLSSSNHLKSQIQKPTQRREEKTRARLINSTHTSGEEEKIPSSMGDEKAVVLRMQLHCAGCAQKVKKSIRHMDGVESVMADAATNTVVVSGTPDAAALKARIEAKTKKPKPAADEPKAVVKDGGEKKKGEKDGAAQSKEEEKGKKQSPEEKKPKEETVLLKIRLHCDGCADRIRRRIYKIKGVKDVVMEGNAKDEVKVSGTMDIQYMLNYLTEKLNRAVEAVTPGKKDGGAGAGDEKKKDKGGDGEKKKDEDAAGGAGGGDDDMKGKSRSIEFAGPSTAAAAASMAPAPAAASTYQVSPYGYGYVAYPQQHGPPPSYYQYYGGGNGDGVGYANPYAAGGGGSYYYPQHNDITDYHQPPPPPTAYPPYQYHLDMSPAPQMFSDENPNACSVM</sequence>
<dbReference type="EnsemblPlants" id="LPERR03G03680.1">
    <property type="protein sequence ID" value="LPERR03G03680.1"/>
    <property type="gene ID" value="LPERR03G03680"/>
</dbReference>
<reference evidence="4" key="2">
    <citation type="submission" date="2013-12" db="EMBL/GenBank/DDBJ databases">
        <authorList>
            <person name="Yu Y."/>
            <person name="Lee S."/>
            <person name="de Baynast K."/>
            <person name="Wissotski M."/>
            <person name="Liu L."/>
            <person name="Talag J."/>
            <person name="Goicoechea J."/>
            <person name="Angelova A."/>
            <person name="Jetty R."/>
            <person name="Kudrna D."/>
            <person name="Golser W."/>
            <person name="Rivera L."/>
            <person name="Zhang J."/>
            <person name="Wing R."/>
        </authorList>
    </citation>
    <scope>NUCLEOTIDE SEQUENCE</scope>
</reference>
<organism evidence="3 4">
    <name type="scientific">Leersia perrieri</name>
    <dbReference type="NCBI Taxonomy" id="77586"/>
    <lineage>
        <taxon>Eukaryota</taxon>
        <taxon>Viridiplantae</taxon>
        <taxon>Streptophyta</taxon>
        <taxon>Embryophyta</taxon>
        <taxon>Tracheophyta</taxon>
        <taxon>Spermatophyta</taxon>
        <taxon>Magnoliopsida</taxon>
        <taxon>Liliopsida</taxon>
        <taxon>Poales</taxon>
        <taxon>Poaceae</taxon>
        <taxon>BOP clade</taxon>
        <taxon>Oryzoideae</taxon>
        <taxon>Oryzeae</taxon>
        <taxon>Oryzinae</taxon>
        <taxon>Leersia</taxon>
    </lineage>
</organism>
<proteinExistence type="predicted"/>
<keyword evidence="4" id="KW-1185">Reference proteome</keyword>
<feature type="compositionally biased region" description="Basic and acidic residues" evidence="1">
    <location>
        <begin position="40"/>
        <end position="50"/>
    </location>
</feature>
<dbReference type="PROSITE" id="PS50846">
    <property type="entry name" value="HMA_2"/>
    <property type="match status" value="2"/>
</dbReference>
<accession>A0A0D9VPN1</accession>
<feature type="region of interest" description="Disordered" evidence="1">
    <location>
        <begin position="108"/>
        <end position="160"/>
    </location>
</feature>
<dbReference type="HOGENOM" id="CLU_039886_0_1_1"/>
<dbReference type="Pfam" id="PF00403">
    <property type="entry name" value="HMA"/>
    <property type="match status" value="2"/>
</dbReference>
<evidence type="ECO:0000313" key="4">
    <source>
        <dbReference type="Proteomes" id="UP000032180"/>
    </source>
</evidence>
<feature type="domain" description="HMA" evidence="2">
    <location>
        <begin position="53"/>
        <end position="116"/>
    </location>
</feature>
<dbReference type="PANTHER" id="PTHR46413:SF4">
    <property type="entry name" value="HEAVY METAL-ASSOCIATED DOMAIN CONTAINING PROTEIN, EXPRESSED"/>
    <property type="match status" value="1"/>
</dbReference>
<feature type="domain" description="HMA" evidence="2">
    <location>
        <begin position="161"/>
        <end position="233"/>
    </location>
</feature>
<protein>
    <recommendedName>
        <fullName evidence="2">HMA domain-containing protein</fullName>
    </recommendedName>
</protein>
<dbReference type="STRING" id="77586.A0A0D9VPN1"/>
<dbReference type="Gene3D" id="3.30.70.100">
    <property type="match status" value="2"/>
</dbReference>
<dbReference type="eggNOG" id="KOG1603">
    <property type="taxonomic scope" value="Eukaryota"/>
</dbReference>
<dbReference type="InterPro" id="IPR044594">
    <property type="entry name" value="HIPP01/3/5/6"/>
</dbReference>
<evidence type="ECO:0000313" key="3">
    <source>
        <dbReference type="EnsemblPlants" id="LPERR03G03680.1"/>
    </source>
</evidence>
<dbReference type="SUPFAM" id="SSF55008">
    <property type="entry name" value="HMA, heavy metal-associated domain"/>
    <property type="match status" value="2"/>
</dbReference>
<dbReference type="Gramene" id="LPERR03G03680.1">
    <property type="protein sequence ID" value="LPERR03G03680.1"/>
    <property type="gene ID" value="LPERR03G03680"/>
</dbReference>
<feature type="region of interest" description="Disordered" evidence="1">
    <location>
        <begin position="1"/>
        <end position="50"/>
    </location>
</feature>
<dbReference type="GO" id="GO:0046872">
    <property type="term" value="F:metal ion binding"/>
    <property type="evidence" value="ECO:0007669"/>
    <property type="project" value="InterPro"/>
</dbReference>
<dbReference type="PANTHER" id="PTHR46413">
    <property type="entry name" value="HEAVY METAL-ASSOCIATED ISOPRENYLATED PLANT PROTEIN 6"/>
    <property type="match status" value="1"/>
</dbReference>